<reference evidence="1 2" key="1">
    <citation type="submission" date="2019-08" db="EMBL/GenBank/DDBJ databases">
        <title>Whole genome of Aphis craccivora.</title>
        <authorList>
            <person name="Voronova N.V."/>
            <person name="Shulinski R.S."/>
            <person name="Bandarenka Y.V."/>
            <person name="Zhorov D.G."/>
            <person name="Warner D."/>
        </authorList>
    </citation>
    <scope>NUCLEOTIDE SEQUENCE [LARGE SCALE GENOMIC DNA]</scope>
    <source>
        <strain evidence="1">180601</strain>
        <tissue evidence="1">Whole Body</tissue>
    </source>
</reference>
<gene>
    <name evidence="1" type="ORF">FWK35_00021972</name>
</gene>
<dbReference type="OrthoDB" id="6623809at2759"/>
<protein>
    <submittedName>
        <fullName evidence="1">Uncharacterized protein</fullName>
    </submittedName>
</protein>
<accession>A0A6G0Y6H9</accession>
<dbReference type="EMBL" id="VUJU01005915">
    <property type="protein sequence ID" value="KAF0749938.1"/>
    <property type="molecule type" value="Genomic_DNA"/>
</dbReference>
<dbReference type="Proteomes" id="UP000478052">
    <property type="component" value="Unassembled WGS sequence"/>
</dbReference>
<organism evidence="1 2">
    <name type="scientific">Aphis craccivora</name>
    <name type="common">Cowpea aphid</name>
    <dbReference type="NCBI Taxonomy" id="307492"/>
    <lineage>
        <taxon>Eukaryota</taxon>
        <taxon>Metazoa</taxon>
        <taxon>Ecdysozoa</taxon>
        <taxon>Arthropoda</taxon>
        <taxon>Hexapoda</taxon>
        <taxon>Insecta</taxon>
        <taxon>Pterygota</taxon>
        <taxon>Neoptera</taxon>
        <taxon>Paraneoptera</taxon>
        <taxon>Hemiptera</taxon>
        <taxon>Sternorrhyncha</taxon>
        <taxon>Aphidomorpha</taxon>
        <taxon>Aphidoidea</taxon>
        <taxon>Aphididae</taxon>
        <taxon>Aphidini</taxon>
        <taxon>Aphis</taxon>
        <taxon>Aphis</taxon>
    </lineage>
</organism>
<proteinExistence type="predicted"/>
<evidence type="ECO:0000313" key="1">
    <source>
        <dbReference type="EMBL" id="KAF0749938.1"/>
    </source>
</evidence>
<evidence type="ECO:0000313" key="2">
    <source>
        <dbReference type="Proteomes" id="UP000478052"/>
    </source>
</evidence>
<sequence>MYYFDDSLDTFRSTSQISDRLTKTRLLSRVYSYTEWIKILGPDGNDNETKVLCEFAKKHYVRGYILDTLSPDMVGPTVRFTRPVRISTPINDSVAKNIVPCTKQLKLCECNPKLIIGISMYTLSGAMKDQTIYNFEELNDVVDFYEIKTNQLNTICNPNLYNGLTPITKTDTKDPNYLYSMEEVASHLIETKICRTKIIYDIDIYPINIKSKTYSSYSQVCKGKFKNSSWCVQTSKDFYNKGKFAHDQKSGINVVILDLDDINNDCECNTTFNGFKNIIAGFTAMVVNMHQVQSLTFNHITIQLNN</sequence>
<keyword evidence="2" id="KW-1185">Reference proteome</keyword>
<name>A0A6G0Y6H9_APHCR</name>
<dbReference type="AlphaFoldDB" id="A0A6G0Y6H9"/>
<comment type="caution">
    <text evidence="1">The sequence shown here is derived from an EMBL/GenBank/DDBJ whole genome shotgun (WGS) entry which is preliminary data.</text>
</comment>